<organism evidence="3 4">
    <name type="scientific">Panicum virgatum</name>
    <name type="common">Blackwell switchgrass</name>
    <dbReference type="NCBI Taxonomy" id="38727"/>
    <lineage>
        <taxon>Eukaryota</taxon>
        <taxon>Viridiplantae</taxon>
        <taxon>Streptophyta</taxon>
        <taxon>Embryophyta</taxon>
        <taxon>Tracheophyta</taxon>
        <taxon>Spermatophyta</taxon>
        <taxon>Magnoliopsida</taxon>
        <taxon>Liliopsida</taxon>
        <taxon>Poales</taxon>
        <taxon>Poaceae</taxon>
        <taxon>PACMAD clade</taxon>
        <taxon>Panicoideae</taxon>
        <taxon>Panicodae</taxon>
        <taxon>Paniceae</taxon>
        <taxon>Panicinae</taxon>
        <taxon>Panicum</taxon>
        <taxon>Panicum sect. Hiantes</taxon>
    </lineage>
</organism>
<evidence type="ECO:0000313" key="3">
    <source>
        <dbReference type="EMBL" id="KAG2650441.1"/>
    </source>
</evidence>
<name>A0A8T0WLC7_PANVG</name>
<dbReference type="AlphaFoldDB" id="A0A8T0WLC7"/>
<keyword evidence="1" id="KW-0175">Coiled coil</keyword>
<gene>
    <name evidence="3" type="ORF">PVAP13_1NG172057</name>
</gene>
<dbReference type="Proteomes" id="UP000823388">
    <property type="component" value="Chromosome 1N"/>
</dbReference>
<evidence type="ECO:0000256" key="1">
    <source>
        <dbReference type="SAM" id="Coils"/>
    </source>
</evidence>
<feature type="coiled-coil region" evidence="1">
    <location>
        <begin position="55"/>
        <end position="117"/>
    </location>
</feature>
<sequence>MEKLLSGTRGQEGQDSKTATEAVVEVLPSSKFLQNIELETTAPKKSATPAVRARVQELEAEVQAEKEDSAALKCQIEYQRNQLESLKSKVEESEAVKQKQQEELDSLKKQGEETNSLLRRLLCLSKE</sequence>
<feature type="region of interest" description="Disordered" evidence="2">
    <location>
        <begin position="1"/>
        <end position="20"/>
    </location>
</feature>
<dbReference type="EMBL" id="CM029038">
    <property type="protein sequence ID" value="KAG2650441.1"/>
    <property type="molecule type" value="Genomic_DNA"/>
</dbReference>
<protein>
    <submittedName>
        <fullName evidence="3">Uncharacterized protein</fullName>
    </submittedName>
</protein>
<accession>A0A8T0WLC7</accession>
<proteinExistence type="predicted"/>
<evidence type="ECO:0000256" key="2">
    <source>
        <dbReference type="SAM" id="MobiDB-lite"/>
    </source>
</evidence>
<keyword evidence="4" id="KW-1185">Reference proteome</keyword>
<feature type="compositionally biased region" description="Polar residues" evidence="2">
    <location>
        <begin position="8"/>
        <end position="19"/>
    </location>
</feature>
<reference evidence="3" key="1">
    <citation type="submission" date="2020-05" db="EMBL/GenBank/DDBJ databases">
        <title>WGS assembly of Panicum virgatum.</title>
        <authorList>
            <person name="Lovell J.T."/>
            <person name="Jenkins J."/>
            <person name="Shu S."/>
            <person name="Juenger T.E."/>
            <person name="Schmutz J."/>
        </authorList>
    </citation>
    <scope>NUCLEOTIDE SEQUENCE</scope>
    <source>
        <strain evidence="3">AP13</strain>
    </source>
</reference>
<evidence type="ECO:0000313" key="4">
    <source>
        <dbReference type="Proteomes" id="UP000823388"/>
    </source>
</evidence>
<comment type="caution">
    <text evidence="3">The sequence shown here is derived from an EMBL/GenBank/DDBJ whole genome shotgun (WGS) entry which is preliminary data.</text>
</comment>